<gene>
    <name evidence="1" type="ORF">LPJ66_003196</name>
</gene>
<feature type="non-terminal residue" evidence="1">
    <location>
        <position position="839"/>
    </location>
</feature>
<protein>
    <submittedName>
        <fullName evidence="1">Uncharacterized protein</fullName>
    </submittedName>
</protein>
<dbReference type="Proteomes" id="UP001150581">
    <property type="component" value="Unassembled WGS sequence"/>
</dbReference>
<proteinExistence type="predicted"/>
<reference evidence="1" key="1">
    <citation type="submission" date="2022-07" db="EMBL/GenBank/DDBJ databases">
        <title>Phylogenomic reconstructions and comparative analyses of Kickxellomycotina fungi.</title>
        <authorList>
            <person name="Reynolds N.K."/>
            <person name="Stajich J.E."/>
            <person name="Barry K."/>
            <person name="Grigoriev I.V."/>
            <person name="Crous P."/>
            <person name="Smith M.E."/>
        </authorList>
    </citation>
    <scope>NUCLEOTIDE SEQUENCE</scope>
    <source>
        <strain evidence="1">Benny 63K</strain>
    </source>
</reference>
<accession>A0ACC1INW7</accession>
<dbReference type="EMBL" id="JANBPG010000305">
    <property type="protein sequence ID" value="KAJ1897718.1"/>
    <property type="molecule type" value="Genomic_DNA"/>
</dbReference>
<evidence type="ECO:0000313" key="1">
    <source>
        <dbReference type="EMBL" id="KAJ1897718.1"/>
    </source>
</evidence>
<sequence>MVPDSRRKLLRKIVSQQHDSDLDRGNLEISIPPEVAIEAISDDIVTSGAESSLTTATAATAAAAAEVMYRSIKVRIEFYLVDPSSGILFTNTGDLMTAHTETQMYPSSTRLWVPCMDNIHERCTWDLFYTVPACLGSFDSGMLLPLTVVSVGELQSLVVHPKDPARRVFRYVMTTATPACTLGFVVGPFTSAYTLDGSLLANGAEMGDGKEPTNGAAGSEEEEKDADKNKDAEDVLQEDAADDQVDEAIQSLDADNTQQQQQQHDDGDGVAEGQEPSSESAEAAEAAAAEEQMMAEAKASHNSKLRKATVDAIRGVFAFTYPGLQEELETTCSFIPEALAFHSQEFGSYPYATYKVVFMEGLRAPVVTCASLTLLSIDFLHPRAVIEPVYETRRCLGLAIAQQWFGTYIVAETWSDYWLVSGLAGYVAGLFVRHNLGHNEYRYRLKRDMTRLCHADVNQRPISYVEQGPIMRADDMEFVGLKAAVVLHMLDRRMMKGGMSLGLHRIVPKILVAAMSGDLGASNAVGTTWFLKMCRKVSGVDLKTFADQWIFGTGCPVFHFSYAFNRKKLAVEITMHQESTNSKATAPWAKPQLFSGQMTARIREADGTPYEHILDIHEATKRFEVQFNTKYKRIRRSTKRFHKRQIEAAEAELSVNVEVLGGDDEEAYSNIALFGAEDEDEKREWRVVEWGEDDEESLASATFEWIRMDPDLEWSSIIHFEQPDFMWAAQLQKDRDVAAQLEAVDALQHLPSSAASTTLMRTVMDGRVFYRVRVDAALALARFARPSLGWIGLHHLAKIYANRYCIENSASNELLPKPNNFANVGEYFTQKAVLAALSN</sequence>
<evidence type="ECO:0000313" key="2">
    <source>
        <dbReference type="Proteomes" id="UP001150581"/>
    </source>
</evidence>
<name>A0ACC1INW7_9FUNG</name>
<comment type="caution">
    <text evidence="1">The sequence shown here is derived from an EMBL/GenBank/DDBJ whole genome shotgun (WGS) entry which is preliminary data.</text>
</comment>
<organism evidence="1 2">
    <name type="scientific">Kickxella alabastrina</name>
    <dbReference type="NCBI Taxonomy" id="61397"/>
    <lineage>
        <taxon>Eukaryota</taxon>
        <taxon>Fungi</taxon>
        <taxon>Fungi incertae sedis</taxon>
        <taxon>Zoopagomycota</taxon>
        <taxon>Kickxellomycotina</taxon>
        <taxon>Kickxellomycetes</taxon>
        <taxon>Kickxellales</taxon>
        <taxon>Kickxellaceae</taxon>
        <taxon>Kickxella</taxon>
    </lineage>
</organism>
<keyword evidence="2" id="KW-1185">Reference proteome</keyword>